<keyword evidence="1" id="KW-0812">Transmembrane</keyword>
<dbReference type="EMBL" id="BMRG01000003">
    <property type="protein sequence ID" value="GGP46024.1"/>
    <property type="molecule type" value="Genomic_DNA"/>
</dbReference>
<keyword evidence="1" id="KW-0472">Membrane</keyword>
<feature type="transmembrane region" description="Helical" evidence="1">
    <location>
        <begin position="64"/>
        <end position="97"/>
    </location>
</feature>
<name>A0A918AJL0_9PSEU</name>
<feature type="transmembrane region" description="Helical" evidence="1">
    <location>
        <begin position="117"/>
        <end position="139"/>
    </location>
</feature>
<keyword evidence="3" id="KW-1185">Reference proteome</keyword>
<dbReference type="Proteomes" id="UP000639606">
    <property type="component" value="Unassembled WGS sequence"/>
</dbReference>
<gene>
    <name evidence="2" type="ORF">GCM10010185_17060</name>
</gene>
<comment type="caution">
    <text evidence="2">The sequence shown here is derived from an EMBL/GenBank/DDBJ whole genome shotgun (WGS) entry which is preliminary data.</text>
</comment>
<accession>A0A918AJL0</accession>
<reference evidence="2" key="1">
    <citation type="journal article" date="2014" name="Int. J. Syst. Evol. Microbiol.">
        <title>Complete genome sequence of Corynebacterium casei LMG S-19264T (=DSM 44701T), isolated from a smear-ripened cheese.</title>
        <authorList>
            <consortium name="US DOE Joint Genome Institute (JGI-PGF)"/>
            <person name="Walter F."/>
            <person name="Albersmeier A."/>
            <person name="Kalinowski J."/>
            <person name="Ruckert C."/>
        </authorList>
    </citation>
    <scope>NUCLEOTIDE SEQUENCE</scope>
    <source>
        <strain evidence="2">JCM 3313</strain>
    </source>
</reference>
<protein>
    <submittedName>
        <fullName evidence="2">Uncharacterized protein</fullName>
    </submittedName>
</protein>
<evidence type="ECO:0000256" key="1">
    <source>
        <dbReference type="SAM" id="Phobius"/>
    </source>
</evidence>
<feature type="transmembrane region" description="Helical" evidence="1">
    <location>
        <begin position="160"/>
        <end position="186"/>
    </location>
</feature>
<evidence type="ECO:0000313" key="3">
    <source>
        <dbReference type="Proteomes" id="UP000639606"/>
    </source>
</evidence>
<organism evidence="2 3">
    <name type="scientific">Saccharothrix coeruleofusca</name>
    <dbReference type="NCBI Taxonomy" id="33919"/>
    <lineage>
        <taxon>Bacteria</taxon>
        <taxon>Bacillati</taxon>
        <taxon>Actinomycetota</taxon>
        <taxon>Actinomycetes</taxon>
        <taxon>Pseudonocardiales</taxon>
        <taxon>Pseudonocardiaceae</taxon>
        <taxon>Saccharothrix</taxon>
    </lineage>
</organism>
<proteinExistence type="predicted"/>
<sequence length="553" mass="61583">MPEKDGVTRYLCAAAHLDRKFADDAIREFLTEPTRAFAPSPGVDGGAVLREAVAARTRRRTRDAVLCVLVLLFAFAAPLTTLWWAVIAVIAALPRWGARLAKPSDPRNPQAKSAPPALFVGLVVAALYLLVQIVMYTTGESLFDSGSRYDSRYEEDPEPVPVVPFLIAPLIVLVVLLDRLAVWSMLTTSFRRDRFRAPTTTDRWLGERRVRSLGHRAHEAELAAWDGGDASAGAGPVTTVYRGYDPFVGAGLSYQPWSLAFPLDPKDPERAVTPFTLAELYDAVQHDLLSLGRSAALSPSNRLSGLTAVERVVVPADDLVARVGEPEAAAVLPDPRGRPNRTLPREVADRVLAGPLEWMRYFRCFQVQTWDLDLVVSSYLHLGSDERMLYVEWTPCVLLPVKDGYRAIDRMSRTPWWPVVRTLGVLARLPVTFFGRLWHATMPILPIREQRGQVRAERYGALRSLREMGAADDVQDYFQRTDLERYIKLMEARLLRSIGRFLEERGIAVTEFMAQANQVFSKNVHIEGSVTGNVFVGDHNRSGNVSATARPNG</sequence>
<dbReference type="AlphaFoldDB" id="A0A918AJL0"/>
<dbReference type="RefSeq" id="WP_189222656.1">
    <property type="nucleotide sequence ID" value="NZ_BMRG01000003.1"/>
</dbReference>
<evidence type="ECO:0000313" key="2">
    <source>
        <dbReference type="EMBL" id="GGP46024.1"/>
    </source>
</evidence>
<keyword evidence="1" id="KW-1133">Transmembrane helix</keyword>
<reference evidence="2" key="2">
    <citation type="submission" date="2020-09" db="EMBL/GenBank/DDBJ databases">
        <authorList>
            <person name="Sun Q."/>
            <person name="Ohkuma M."/>
        </authorList>
    </citation>
    <scope>NUCLEOTIDE SEQUENCE</scope>
    <source>
        <strain evidence="2">JCM 3313</strain>
    </source>
</reference>